<gene>
    <name evidence="2" type="ORF">C496_05157</name>
</gene>
<dbReference type="eggNOG" id="ENOG502N5ZJ">
    <property type="taxonomic scope" value="Archaea"/>
</dbReference>
<sequence>MTQDTLYQTVTAWLLAAIGFYLYAIGHGTNSFGGRTGAVAPSVLEPMSHLLLIATVLVLVGVPAYAVFHHRR</sequence>
<keyword evidence="1" id="KW-1133">Transmembrane helix</keyword>
<feature type="transmembrane region" description="Helical" evidence="1">
    <location>
        <begin position="12"/>
        <end position="29"/>
    </location>
</feature>
<keyword evidence="3" id="KW-1185">Reference proteome</keyword>
<accession>L9W0V3</accession>
<protein>
    <submittedName>
        <fullName evidence="2">Uncharacterized protein</fullName>
    </submittedName>
</protein>
<keyword evidence="1" id="KW-0472">Membrane</keyword>
<name>L9W0V3_9EURY</name>
<feature type="transmembrane region" description="Helical" evidence="1">
    <location>
        <begin position="49"/>
        <end position="68"/>
    </location>
</feature>
<evidence type="ECO:0000313" key="3">
    <source>
        <dbReference type="Proteomes" id="UP000011599"/>
    </source>
</evidence>
<evidence type="ECO:0000313" key="2">
    <source>
        <dbReference type="EMBL" id="ELY43080.1"/>
    </source>
</evidence>
<keyword evidence="1" id="KW-0812">Transmembrane</keyword>
<evidence type="ECO:0000256" key="1">
    <source>
        <dbReference type="SAM" id="Phobius"/>
    </source>
</evidence>
<dbReference type="AlphaFoldDB" id="L9W0V3"/>
<comment type="caution">
    <text evidence="2">The sequence shown here is derived from an EMBL/GenBank/DDBJ whole genome shotgun (WGS) entry which is preliminary data.</text>
</comment>
<organism evidence="2 3">
    <name type="scientific">Natronorubrum tibetense GA33</name>
    <dbReference type="NCBI Taxonomy" id="1114856"/>
    <lineage>
        <taxon>Archaea</taxon>
        <taxon>Methanobacteriati</taxon>
        <taxon>Methanobacteriota</taxon>
        <taxon>Stenosarchaea group</taxon>
        <taxon>Halobacteria</taxon>
        <taxon>Halobacteriales</taxon>
        <taxon>Natrialbaceae</taxon>
        <taxon>Natronorubrum</taxon>
    </lineage>
</organism>
<dbReference type="EMBL" id="AOHW01000021">
    <property type="protein sequence ID" value="ELY43080.1"/>
    <property type="molecule type" value="Genomic_DNA"/>
</dbReference>
<dbReference type="PATRIC" id="fig|1114856.3.peg.1070"/>
<dbReference type="RefSeq" id="WP_006088789.1">
    <property type="nucleotide sequence ID" value="NZ_AOHW01000021.1"/>
</dbReference>
<dbReference type="Proteomes" id="UP000011599">
    <property type="component" value="Unassembled WGS sequence"/>
</dbReference>
<reference evidence="2 3" key="1">
    <citation type="journal article" date="2014" name="PLoS Genet.">
        <title>Phylogenetically driven sequencing of extremely halophilic archaea reveals strategies for static and dynamic osmo-response.</title>
        <authorList>
            <person name="Becker E.A."/>
            <person name="Seitzer P.M."/>
            <person name="Tritt A."/>
            <person name="Larsen D."/>
            <person name="Krusor M."/>
            <person name="Yao A.I."/>
            <person name="Wu D."/>
            <person name="Madern D."/>
            <person name="Eisen J.A."/>
            <person name="Darling A.E."/>
            <person name="Facciotti M.T."/>
        </authorList>
    </citation>
    <scope>NUCLEOTIDE SEQUENCE [LARGE SCALE GENOMIC DNA]</scope>
    <source>
        <strain evidence="2 3">GA33</strain>
    </source>
</reference>
<proteinExistence type="predicted"/>